<dbReference type="EMBL" id="BAAFSV010000004">
    <property type="protein sequence ID" value="GAB1317989.1"/>
    <property type="molecule type" value="Genomic_DNA"/>
</dbReference>
<dbReference type="PANTHER" id="PTHR38116:SF9">
    <property type="entry name" value="BZIP DOMAIN-CONTAINING PROTEIN"/>
    <property type="match status" value="1"/>
</dbReference>
<organism evidence="2 3">
    <name type="scientific">Madurella fahalii</name>
    <dbReference type="NCBI Taxonomy" id="1157608"/>
    <lineage>
        <taxon>Eukaryota</taxon>
        <taxon>Fungi</taxon>
        <taxon>Dikarya</taxon>
        <taxon>Ascomycota</taxon>
        <taxon>Pezizomycotina</taxon>
        <taxon>Sordariomycetes</taxon>
        <taxon>Sordariomycetidae</taxon>
        <taxon>Sordariales</taxon>
        <taxon>Sordariales incertae sedis</taxon>
        <taxon>Madurella</taxon>
    </lineage>
</organism>
<feature type="region of interest" description="Disordered" evidence="1">
    <location>
        <begin position="1"/>
        <end position="89"/>
    </location>
</feature>
<dbReference type="PANTHER" id="PTHR38116">
    <property type="entry name" value="CHROMOSOME 7, WHOLE GENOME SHOTGUN SEQUENCE"/>
    <property type="match status" value="1"/>
</dbReference>
<gene>
    <name evidence="2" type="ORF">MFIFM68171_08199</name>
</gene>
<accession>A0ABQ0GJR1</accession>
<dbReference type="Proteomes" id="UP001628179">
    <property type="component" value="Unassembled WGS sequence"/>
</dbReference>
<name>A0ABQ0GJR1_9PEZI</name>
<evidence type="ECO:0000313" key="2">
    <source>
        <dbReference type="EMBL" id="GAB1317989.1"/>
    </source>
</evidence>
<protein>
    <submittedName>
        <fullName evidence="2">BZIP domain-containing protein</fullName>
    </submittedName>
</protein>
<evidence type="ECO:0000313" key="3">
    <source>
        <dbReference type="Proteomes" id="UP001628179"/>
    </source>
</evidence>
<evidence type="ECO:0000256" key="1">
    <source>
        <dbReference type="SAM" id="MobiDB-lite"/>
    </source>
</evidence>
<dbReference type="CDD" id="cd14688">
    <property type="entry name" value="bZIP_YAP"/>
    <property type="match status" value="1"/>
</dbReference>
<reference evidence="2 3" key="1">
    <citation type="submission" date="2024-09" db="EMBL/GenBank/DDBJ databases">
        <title>Itraconazole resistance in Madurella fahalii resulting from another homologue of gene encoding cytochrome P450 14-alpha sterol demethylase (CYP51).</title>
        <authorList>
            <person name="Yoshioka I."/>
            <person name="Fahal A.H."/>
            <person name="Kaneko S."/>
            <person name="Yaguchi T."/>
        </authorList>
    </citation>
    <scope>NUCLEOTIDE SEQUENCE [LARGE SCALE GENOMIC DNA]</scope>
    <source>
        <strain evidence="2 3">IFM 68171</strain>
    </source>
</reference>
<comment type="caution">
    <text evidence="2">The sequence shown here is derived from an EMBL/GenBank/DDBJ whole genome shotgun (WGS) entry which is preliminary data.</text>
</comment>
<keyword evidence="3" id="KW-1185">Reference proteome</keyword>
<sequence>MPSTPTDRLRTRQRVHRPPPTLTVPDIDEDAAGRKRVLNVLAQRRYRQRKREARLGTQGPHEGPAQSQSPEEPRHAISPHPGDGISTTEAATGDVVDFPFLSPENLSLPIQSPNAATRSFDVGQRDEMPLQWPTYSPEDADCQPDVSTSLPFAFTNEVQPLSLVLLSGTSNTLSSSNPSTYTSSPAQITIHSGYPPNDSGTSPPNHNITNSSTATESFADSYYLSVPPLTLLRALVRIATRLKAMPFVWSLTAASPFNIGTGPDPSQLPLAWHPTSTQITVPHHPVLDLLPWPGVRDRMIGYLSLGDGDGDSNGNDIGEGGSSADSGTGSRLVDFIYDMEDGAEGIRIWGADPYDEANWEVGQVVFERWWFVFDKRVVAMSNRWRRQRGAEPLRVAGAQ</sequence>
<proteinExistence type="predicted"/>
<dbReference type="GeneID" id="98178942"/>
<dbReference type="InterPro" id="IPR021833">
    <property type="entry name" value="DUF3425"/>
</dbReference>
<dbReference type="RefSeq" id="XP_070919720.1">
    <property type="nucleotide sequence ID" value="XM_071063619.1"/>
</dbReference>
<dbReference type="Pfam" id="PF11905">
    <property type="entry name" value="DUF3425"/>
    <property type="match status" value="1"/>
</dbReference>